<evidence type="ECO:0000256" key="2">
    <source>
        <dbReference type="ARBA" id="ARBA00023315"/>
    </source>
</evidence>
<evidence type="ECO:0000313" key="5">
    <source>
        <dbReference type="EMBL" id="CAF1112637.1"/>
    </source>
</evidence>
<dbReference type="SUPFAM" id="SSF52777">
    <property type="entry name" value="CoA-dependent acyltransferases"/>
    <property type="match status" value="2"/>
</dbReference>
<gene>
    <name evidence="5" type="ORF">EDS130_LOCUS20605</name>
    <name evidence="4" type="ORF">XAT740_LOCUS5855</name>
</gene>
<dbReference type="InterPro" id="IPR023213">
    <property type="entry name" value="CAT-like_dom_sf"/>
</dbReference>
<dbReference type="Pfam" id="PF16911">
    <property type="entry name" value="PapA_C"/>
    <property type="match status" value="1"/>
</dbReference>
<proteinExistence type="predicted"/>
<accession>A0A813WJN4</accession>
<organism evidence="4 6">
    <name type="scientific">Adineta ricciae</name>
    <name type="common">Rotifer</name>
    <dbReference type="NCBI Taxonomy" id="249248"/>
    <lineage>
        <taxon>Eukaryota</taxon>
        <taxon>Metazoa</taxon>
        <taxon>Spiralia</taxon>
        <taxon>Gnathifera</taxon>
        <taxon>Rotifera</taxon>
        <taxon>Eurotatoria</taxon>
        <taxon>Bdelloidea</taxon>
        <taxon>Adinetida</taxon>
        <taxon>Adinetidae</taxon>
        <taxon>Adineta</taxon>
    </lineage>
</organism>
<dbReference type="InterPro" id="IPR031641">
    <property type="entry name" value="PapA_C"/>
</dbReference>
<evidence type="ECO:0000313" key="4">
    <source>
        <dbReference type="EMBL" id="CAF0858409.1"/>
    </source>
</evidence>
<name>A0A813WJN4_ADIRI</name>
<evidence type="ECO:0000256" key="1">
    <source>
        <dbReference type="ARBA" id="ARBA00022679"/>
    </source>
</evidence>
<feature type="domain" description="Phthiocerol/phthiodiolone dimycocerosyl transferase C-terminal" evidence="3">
    <location>
        <begin position="250"/>
        <end position="400"/>
    </location>
</feature>
<sequence>MFSWFRQDPNTDADPKQHLMGSAENALMQASHKFQGYMKFGEVLHLQGPWISVDMLSRAVCDLQRRHPILRTRLRMMPDKSDSFFLEEDETVRLKIRDIARKSTDCQTFWRDEWRQRERDTTTVGEGLIEFWLLQDPEDVNNNNSPQEIMIISEHAVSDGLSLSNMAHELLVALSGENEDLFKNSLDWPITMEAAARNSLTMFGRVMTLTRFIFSAIYLRSTNRLPTARVPLAPIEFPLTDLINHSHTEASYLLLNKEDTQALLSKCRQQNVTVTSAVSAAILCALSTFVKSDANQPTLLNFSIGADTRRRCTPPIPNHDFRYHVSGLMSFTIPTNDIPTTTENIWQLARNFGDHMKSCVDAGQILALGLIMGKLYQKTFGEPNLNELPTCGVSSWGILPFKEEYGRWKFLGMTPFVNMIRGVMPFTTIQTVNGVLTVMYVGTDPVISKTVLEGLRETTMNKLQQMIHG</sequence>
<comment type="caution">
    <text evidence="4">The sequence shown here is derived from an EMBL/GenBank/DDBJ whole genome shotgun (WGS) entry which is preliminary data.</text>
</comment>
<dbReference type="Gene3D" id="3.30.559.30">
    <property type="entry name" value="Nonribosomal peptide synthetase, condensation domain"/>
    <property type="match status" value="1"/>
</dbReference>
<reference evidence="4" key="1">
    <citation type="submission" date="2021-02" db="EMBL/GenBank/DDBJ databases">
        <authorList>
            <person name="Nowell W R."/>
        </authorList>
    </citation>
    <scope>NUCLEOTIDE SEQUENCE</scope>
</reference>
<keyword evidence="1" id="KW-0808">Transferase</keyword>
<dbReference type="EMBL" id="CAJNOJ010000101">
    <property type="protein sequence ID" value="CAF1112637.1"/>
    <property type="molecule type" value="Genomic_DNA"/>
</dbReference>
<dbReference type="PANTHER" id="PTHR28037">
    <property type="entry name" value="ALCOHOL O-ACETYLTRANSFERASE 1-RELATED"/>
    <property type="match status" value="1"/>
</dbReference>
<protein>
    <recommendedName>
        <fullName evidence="3">Phthiocerol/phthiodiolone dimycocerosyl transferase C-terminal domain-containing protein</fullName>
    </recommendedName>
</protein>
<dbReference type="OrthoDB" id="69784at2759"/>
<dbReference type="Gene3D" id="3.30.559.10">
    <property type="entry name" value="Chloramphenicol acetyltransferase-like domain"/>
    <property type="match status" value="1"/>
</dbReference>
<dbReference type="InterPro" id="IPR052058">
    <property type="entry name" value="Alcohol_O-acetyltransferase"/>
</dbReference>
<keyword evidence="6" id="KW-1185">Reference proteome</keyword>
<dbReference type="PANTHER" id="PTHR28037:SF1">
    <property type="entry name" value="ALCOHOL O-ACETYLTRANSFERASE 1-RELATED"/>
    <property type="match status" value="1"/>
</dbReference>
<dbReference type="Proteomes" id="UP000663852">
    <property type="component" value="Unassembled WGS sequence"/>
</dbReference>
<evidence type="ECO:0000313" key="6">
    <source>
        <dbReference type="Proteomes" id="UP000663828"/>
    </source>
</evidence>
<dbReference type="GO" id="GO:0016746">
    <property type="term" value="F:acyltransferase activity"/>
    <property type="evidence" value="ECO:0007669"/>
    <property type="project" value="UniProtKB-KW"/>
</dbReference>
<dbReference type="EMBL" id="CAJNOR010000259">
    <property type="protein sequence ID" value="CAF0858409.1"/>
    <property type="molecule type" value="Genomic_DNA"/>
</dbReference>
<keyword evidence="2" id="KW-0012">Acyltransferase</keyword>
<dbReference type="Proteomes" id="UP000663828">
    <property type="component" value="Unassembled WGS sequence"/>
</dbReference>
<evidence type="ECO:0000259" key="3">
    <source>
        <dbReference type="Pfam" id="PF16911"/>
    </source>
</evidence>
<dbReference type="AlphaFoldDB" id="A0A813WJN4"/>